<evidence type="ECO:0000256" key="1">
    <source>
        <dbReference type="SAM" id="MobiDB-lite"/>
    </source>
</evidence>
<dbReference type="EMBL" id="CP081869">
    <property type="protein sequence ID" value="QZN99352.1"/>
    <property type="molecule type" value="Genomic_DNA"/>
</dbReference>
<dbReference type="Proteomes" id="UP000825701">
    <property type="component" value="Chromosome"/>
</dbReference>
<accession>A0A9E6R9Y3</accession>
<gene>
    <name evidence="3" type="ORF">K6K41_21640</name>
</gene>
<feature type="chain" id="PRO_5039282834" description="Secreted protein" evidence="2">
    <location>
        <begin position="27"/>
        <end position="101"/>
    </location>
</feature>
<feature type="signal peptide" evidence="2">
    <location>
        <begin position="1"/>
        <end position="26"/>
    </location>
</feature>
<reference evidence="3" key="1">
    <citation type="submission" date="2021-08" db="EMBL/GenBank/DDBJ databases">
        <authorList>
            <person name="Zhang H."/>
            <person name="Xu M."/>
            <person name="Yu Z."/>
            <person name="Yang L."/>
            <person name="Cai Y."/>
        </authorList>
    </citation>
    <scope>NUCLEOTIDE SEQUENCE</scope>
    <source>
        <strain evidence="3">CHL1</strain>
    </source>
</reference>
<dbReference type="AlphaFoldDB" id="A0A9E6R9Y3"/>
<proteinExistence type="predicted"/>
<feature type="region of interest" description="Disordered" evidence="1">
    <location>
        <begin position="28"/>
        <end position="101"/>
    </location>
</feature>
<organism evidence="3 4">
    <name type="scientific">Chenggangzhangella methanolivorans</name>
    <dbReference type="NCBI Taxonomy" id="1437009"/>
    <lineage>
        <taxon>Bacteria</taxon>
        <taxon>Pseudomonadati</taxon>
        <taxon>Pseudomonadota</taxon>
        <taxon>Alphaproteobacteria</taxon>
        <taxon>Hyphomicrobiales</taxon>
        <taxon>Methylopilaceae</taxon>
        <taxon>Chenggangzhangella</taxon>
    </lineage>
</organism>
<keyword evidence="2" id="KW-0732">Signal</keyword>
<protein>
    <recommendedName>
        <fullName evidence="5">Secreted protein</fullName>
    </recommendedName>
</protein>
<dbReference type="RefSeq" id="WP_261402409.1">
    <property type="nucleotide sequence ID" value="NZ_CP081869.1"/>
</dbReference>
<evidence type="ECO:0000256" key="2">
    <source>
        <dbReference type="SAM" id="SignalP"/>
    </source>
</evidence>
<evidence type="ECO:0008006" key="5">
    <source>
        <dbReference type="Google" id="ProtNLM"/>
    </source>
</evidence>
<keyword evidence="4" id="KW-1185">Reference proteome</keyword>
<feature type="compositionally biased region" description="Gly residues" evidence="1">
    <location>
        <begin position="32"/>
        <end position="44"/>
    </location>
</feature>
<sequence>MTIARRIAAPTLGALALAATLGLAAAAEGDRGTGAPGRGDGSGMGQDNTEMGTSKGPGDKPATTPPDVTKEQRLEGTSPEGTGMIGRCDDGKPPVNGACSK</sequence>
<evidence type="ECO:0000313" key="4">
    <source>
        <dbReference type="Proteomes" id="UP000825701"/>
    </source>
</evidence>
<name>A0A9E6R9Y3_9HYPH</name>
<dbReference type="KEGG" id="cmet:K6K41_21640"/>
<evidence type="ECO:0000313" key="3">
    <source>
        <dbReference type="EMBL" id="QZN99352.1"/>
    </source>
</evidence>